<feature type="compositionally biased region" description="Basic and acidic residues" evidence="1">
    <location>
        <begin position="411"/>
        <end position="424"/>
    </location>
</feature>
<dbReference type="Gramene" id="TVU15879">
    <property type="protein sequence ID" value="TVU15879"/>
    <property type="gene ID" value="EJB05_39421"/>
</dbReference>
<feature type="region of interest" description="Disordered" evidence="1">
    <location>
        <begin position="716"/>
        <end position="742"/>
    </location>
</feature>
<evidence type="ECO:0000313" key="2">
    <source>
        <dbReference type="EMBL" id="TVU15879.1"/>
    </source>
</evidence>
<gene>
    <name evidence="2" type="ORF">EJB05_39421</name>
</gene>
<comment type="caution">
    <text evidence="2">The sequence shown here is derived from an EMBL/GenBank/DDBJ whole genome shotgun (WGS) entry which is preliminary data.</text>
</comment>
<name>A0A5J9TWX3_9POAL</name>
<feature type="region of interest" description="Disordered" evidence="1">
    <location>
        <begin position="594"/>
        <end position="618"/>
    </location>
</feature>
<dbReference type="EMBL" id="RWGY01000031">
    <property type="protein sequence ID" value="TVU15879.1"/>
    <property type="molecule type" value="Genomic_DNA"/>
</dbReference>
<feature type="compositionally biased region" description="Polar residues" evidence="1">
    <location>
        <begin position="139"/>
        <end position="170"/>
    </location>
</feature>
<feature type="compositionally biased region" description="Basic and acidic residues" evidence="1">
    <location>
        <begin position="305"/>
        <end position="330"/>
    </location>
</feature>
<reference evidence="2 3" key="1">
    <citation type="journal article" date="2019" name="Sci. Rep.">
        <title>A high-quality genome of Eragrostis curvula grass provides insights into Poaceae evolution and supports new strategies to enhance forage quality.</title>
        <authorList>
            <person name="Carballo J."/>
            <person name="Santos B.A.C.M."/>
            <person name="Zappacosta D."/>
            <person name="Garbus I."/>
            <person name="Selva J.P."/>
            <person name="Gallo C.A."/>
            <person name="Diaz A."/>
            <person name="Albertini E."/>
            <person name="Caccamo M."/>
            <person name="Echenique V."/>
        </authorList>
    </citation>
    <scope>NUCLEOTIDE SEQUENCE [LARGE SCALE GENOMIC DNA]</scope>
    <source>
        <strain evidence="3">cv. Victoria</strain>
        <tissue evidence="2">Leaf</tissue>
    </source>
</reference>
<keyword evidence="3" id="KW-1185">Reference proteome</keyword>
<accession>A0A5J9TWX3</accession>
<feature type="region of interest" description="Disordered" evidence="1">
    <location>
        <begin position="1"/>
        <end position="20"/>
    </location>
</feature>
<feature type="region of interest" description="Disordered" evidence="1">
    <location>
        <begin position="131"/>
        <end position="439"/>
    </location>
</feature>
<feature type="compositionally biased region" description="Basic residues" evidence="1">
    <location>
        <begin position="635"/>
        <end position="644"/>
    </location>
</feature>
<feature type="compositionally biased region" description="Polar residues" evidence="1">
    <location>
        <begin position="178"/>
        <end position="187"/>
    </location>
</feature>
<feature type="compositionally biased region" description="Basic residues" evidence="1">
    <location>
        <begin position="594"/>
        <end position="604"/>
    </location>
</feature>
<feature type="compositionally biased region" description="Basic residues" evidence="1">
    <location>
        <begin position="716"/>
        <end position="734"/>
    </location>
</feature>
<evidence type="ECO:0000313" key="3">
    <source>
        <dbReference type="Proteomes" id="UP000324897"/>
    </source>
</evidence>
<feature type="compositionally biased region" description="Low complexity" evidence="1">
    <location>
        <begin position="490"/>
        <end position="508"/>
    </location>
</feature>
<protein>
    <submittedName>
        <fullName evidence="2">Uncharacterized protein</fullName>
    </submittedName>
</protein>
<proteinExistence type="predicted"/>
<feature type="region of interest" description="Disordered" evidence="1">
    <location>
        <begin position="490"/>
        <end position="512"/>
    </location>
</feature>
<dbReference type="AlphaFoldDB" id="A0A5J9TWX3"/>
<evidence type="ECO:0000256" key="1">
    <source>
        <dbReference type="SAM" id="MobiDB-lite"/>
    </source>
</evidence>
<organism evidence="2 3">
    <name type="scientific">Eragrostis curvula</name>
    <name type="common">weeping love grass</name>
    <dbReference type="NCBI Taxonomy" id="38414"/>
    <lineage>
        <taxon>Eukaryota</taxon>
        <taxon>Viridiplantae</taxon>
        <taxon>Streptophyta</taxon>
        <taxon>Embryophyta</taxon>
        <taxon>Tracheophyta</taxon>
        <taxon>Spermatophyta</taxon>
        <taxon>Magnoliopsida</taxon>
        <taxon>Liliopsida</taxon>
        <taxon>Poales</taxon>
        <taxon>Poaceae</taxon>
        <taxon>PACMAD clade</taxon>
        <taxon>Chloridoideae</taxon>
        <taxon>Eragrostideae</taxon>
        <taxon>Eragrostidinae</taxon>
        <taxon>Eragrostis</taxon>
    </lineage>
</organism>
<dbReference type="OrthoDB" id="691332at2759"/>
<feature type="compositionally biased region" description="Polar residues" evidence="1">
    <location>
        <begin position="258"/>
        <end position="272"/>
    </location>
</feature>
<feature type="region of interest" description="Disordered" evidence="1">
    <location>
        <begin position="635"/>
        <end position="665"/>
    </location>
</feature>
<feature type="compositionally biased region" description="Basic and acidic residues" evidence="1">
    <location>
        <begin position="285"/>
        <end position="295"/>
    </location>
</feature>
<feature type="compositionally biased region" description="Basic and acidic residues" evidence="1">
    <location>
        <begin position="605"/>
        <end position="617"/>
    </location>
</feature>
<sequence>MDQSTSISLPRDHDETGMEQVQSDLEALTKLYGLLHKGPAYENLDVTSRALLMRMLEDATKQALQMRMTDETGMEQAQSDLEALNKLYGLLHKGPTDENLDEASRALLMRMLDDATKQALFRQTKMISGPLMPAVPERNLSTRSVRRTPASSPRRSLNPLASPSLISLHQPSERSRRLNLQDSASSSRDGRHVHGVRHNAVEEPVLSRLGSNRSSKTAVPLSRLASNRSSRTAVPPPRHRQSGERQHSGLSLYRLPMASTSQHGTVTGTSQRAGLPDMARPSYARGDHLSLERSTSRHGKVTGTSRHDDLGDRTRPNYGRGDHSSLERGSVRPSVSRELSRRLEQTPTPRRVGAEGSSSTRHFGKQGSGLSLGVTSRRGSERAGRGGAATSRHSSSASSDEVATIRSRITPHRELTERSLRRQAEEEEEEEEGSTRRLRRLEYGAISSAAGRASRSSKPQRRALNRIDSVGTYSISSAGAASSVRYTGLSASPASSASDSSYSSPPVSRWGRRARPAYPYEAPADSLRDRGARPAHEHAYEAPADSWWGRGVRSAYANEASADWRRRRRERLERRVGRIRKIKEKFAMLFHHRHDHHHHHHHNHGHDQEGPSRRDVVPHNNRKSLWKHLGGVFHHTKGKDKKKTMSQTGVSVPPPKKRGGGGGGVGHLRSLFGAMQHLRGKRKAPKAKTPASVKMMNKGFQKQIKRMHWWQQLRKRSGRGKGKVAGSKPRRRLGFGKGLKLL</sequence>
<feature type="compositionally biased region" description="Low complexity" evidence="1">
    <location>
        <begin position="388"/>
        <end position="399"/>
    </location>
</feature>
<dbReference type="Proteomes" id="UP000324897">
    <property type="component" value="Unassembled WGS sequence"/>
</dbReference>